<dbReference type="InterPro" id="IPR002641">
    <property type="entry name" value="PNPLA_dom"/>
</dbReference>
<reference evidence="4 5" key="1">
    <citation type="submission" date="2016-10" db="EMBL/GenBank/DDBJ databases">
        <authorList>
            <person name="Varghese N."/>
            <person name="Submissions S."/>
        </authorList>
    </citation>
    <scope>NUCLEOTIDE SEQUENCE [LARGE SCALE GENOMIC DNA]</scope>
    <source>
        <strain evidence="4 5">BS3652</strain>
    </source>
</reference>
<feature type="short sequence motif" description="GXSXG" evidence="2">
    <location>
        <begin position="112"/>
        <end position="116"/>
    </location>
</feature>
<keyword evidence="2" id="KW-0442">Lipid degradation</keyword>
<dbReference type="Pfam" id="PF20983">
    <property type="entry name" value="ExoU_C"/>
    <property type="match status" value="1"/>
</dbReference>
<dbReference type="PANTHER" id="PTHR46394:SF1">
    <property type="entry name" value="PNPLA DOMAIN-CONTAINING PROTEIN"/>
    <property type="match status" value="1"/>
</dbReference>
<dbReference type="PROSITE" id="PS51635">
    <property type="entry name" value="PNPLA"/>
    <property type="match status" value="1"/>
</dbReference>
<evidence type="ECO:0000313" key="5">
    <source>
        <dbReference type="Proteomes" id="UP000183155"/>
    </source>
</evidence>
<evidence type="ECO:0000313" key="4">
    <source>
        <dbReference type="EMBL" id="SEB49509.1"/>
    </source>
</evidence>
<keyword evidence="2" id="KW-0378">Hydrolase</keyword>
<sequence>MKVPVHPPRPIPLDLLAPARNVPASVSLSGSQPPAQNQALPPGTATRLVEAAGERKLSLSRYSDGTVEVTLSAPAATRLVLSGGGAKGIAYPGVVQALEESGALRSIQVISGSSAGGISAALIASGMDAKAFDTLSDSINLPDLLNSKNPGLEWVQKANSSLGKVVGRVPGQAGNLSQLLFTLLPRLQSKAEPLEEMLRNESRKSILTHIANLPRDTRPAALMAIADKLSAGGATTFADLHLLSQHLPAIKQLNITGTGMFDGRPQLVVFNASLTPDMDIARAAHISGSLPVVFSQPVEQGLAFQERAGKTAFQDGGLLLNIPDNDLYERTFPDSPLNTTEKLIIKFESAKSPVQPERGGIGSSLVDAFTGVAHTAAHQFQTTRIKALDDQTVILPLNTDKGDFRGKLNGTINFTMPLDVKNHLQALSRHVVNEHLEHRAAVREQHHFASLDEAVLAMDDEMFNNAKPLLERDPASRDVLRFRQSAGQALQALDTLLTEASEAPVLTLTPPLGAALRNLDALASRPEHIEWLGMKLNAADNRNYQQLLQAMSTDATQGLSKVITRAVAEMKKRDIAVIADNLTREVIYPSLFRPGQPDANVNLLRRAEHSLARATTASEVNHVLDDIIEHYVARNKPWTQHLHATTVEMARAWRILT</sequence>
<dbReference type="PANTHER" id="PTHR46394">
    <property type="entry name" value="ANNEXIN"/>
    <property type="match status" value="1"/>
</dbReference>
<keyword evidence="5" id="KW-1185">Reference proteome</keyword>
<keyword evidence="1 2" id="KW-0443">Lipid metabolism</keyword>
<protein>
    <submittedName>
        <fullName evidence="4">Exoenzyme U</fullName>
    </submittedName>
</protein>
<dbReference type="EMBL" id="FNRS01000001">
    <property type="protein sequence ID" value="SEB49509.1"/>
    <property type="molecule type" value="Genomic_DNA"/>
</dbReference>
<name>A0A1H4JTB8_PSETA</name>
<feature type="short sequence motif" description="GXGXXG" evidence="2">
    <location>
        <begin position="83"/>
        <end position="88"/>
    </location>
</feature>
<dbReference type="Proteomes" id="UP000183155">
    <property type="component" value="Unassembled WGS sequence"/>
</dbReference>
<organism evidence="4 5">
    <name type="scientific">Pseudomonas taetrolens</name>
    <dbReference type="NCBI Taxonomy" id="47884"/>
    <lineage>
        <taxon>Bacteria</taxon>
        <taxon>Pseudomonadati</taxon>
        <taxon>Pseudomonadota</taxon>
        <taxon>Gammaproteobacteria</taxon>
        <taxon>Pseudomonadales</taxon>
        <taxon>Pseudomonadaceae</taxon>
        <taxon>Pseudomonas</taxon>
    </lineage>
</organism>
<dbReference type="Gene3D" id="1.20.1050.100">
    <property type="match status" value="1"/>
</dbReference>
<evidence type="ECO:0000259" key="3">
    <source>
        <dbReference type="PROSITE" id="PS51635"/>
    </source>
</evidence>
<feature type="active site" description="Nucleophile" evidence="2">
    <location>
        <position position="114"/>
    </location>
</feature>
<dbReference type="Pfam" id="PF01734">
    <property type="entry name" value="Patatin"/>
    <property type="match status" value="1"/>
</dbReference>
<evidence type="ECO:0000256" key="1">
    <source>
        <dbReference type="ARBA" id="ARBA00023098"/>
    </source>
</evidence>
<evidence type="ECO:0000256" key="2">
    <source>
        <dbReference type="PROSITE-ProRule" id="PRU01161"/>
    </source>
</evidence>
<feature type="domain" description="PNPLA" evidence="3">
    <location>
        <begin position="79"/>
        <end position="328"/>
    </location>
</feature>
<dbReference type="SUPFAM" id="SSF52151">
    <property type="entry name" value="FabD/lysophospholipase-like"/>
    <property type="match status" value="1"/>
</dbReference>
<dbReference type="InterPro" id="IPR049154">
    <property type="entry name" value="ExoU_C"/>
</dbReference>
<feature type="short sequence motif" description="DGA/G" evidence="2">
    <location>
        <begin position="315"/>
        <end position="317"/>
    </location>
</feature>
<dbReference type="InterPro" id="IPR052580">
    <property type="entry name" value="Lipid_Hydrolase"/>
</dbReference>
<feature type="active site" description="Proton acceptor" evidence="2">
    <location>
        <position position="315"/>
    </location>
</feature>
<gene>
    <name evidence="4" type="ORF">SAMN04490203_0403</name>
</gene>
<dbReference type="Pfam" id="PF20848">
    <property type="entry name" value="ExoU_mid_dom"/>
    <property type="match status" value="1"/>
</dbReference>
<dbReference type="InterPro" id="IPR049155">
    <property type="entry name" value="ExoU_mid_dom"/>
</dbReference>
<proteinExistence type="predicted"/>
<accession>A0A1H4JTB8</accession>
<comment type="caution">
    <text evidence="4">The sequence shown here is derived from an EMBL/GenBank/DDBJ whole genome shotgun (WGS) entry which is preliminary data.</text>
</comment>
<dbReference type="InterPro" id="IPR016035">
    <property type="entry name" value="Acyl_Trfase/lysoPLipase"/>
</dbReference>
<dbReference type="Gene3D" id="3.40.1090.10">
    <property type="entry name" value="Cytosolic phospholipase A2 catalytic domain"/>
    <property type="match status" value="2"/>
</dbReference>